<dbReference type="AlphaFoldDB" id="L9JD59"/>
<dbReference type="SUPFAM" id="SSF46565">
    <property type="entry name" value="Chaperone J-domain"/>
    <property type="match status" value="1"/>
</dbReference>
<feature type="domain" description="J" evidence="3">
    <location>
        <begin position="914"/>
        <end position="988"/>
    </location>
</feature>
<dbReference type="InterPro" id="IPR036188">
    <property type="entry name" value="FAD/NAD-bd_sf"/>
</dbReference>
<dbReference type="InterPro" id="IPR001623">
    <property type="entry name" value="DnaJ_domain"/>
</dbReference>
<dbReference type="FunFam" id="1.10.287.110:FF:000007">
    <property type="entry name" value="DnaJ (Hsp40) homolog, subfamily C, member 13"/>
    <property type="match status" value="1"/>
</dbReference>
<accession>L9JD59</accession>
<evidence type="ECO:0000259" key="3">
    <source>
        <dbReference type="PROSITE" id="PS50076"/>
    </source>
</evidence>
<dbReference type="GO" id="GO:0006898">
    <property type="term" value="P:receptor-mediated endocytosis"/>
    <property type="evidence" value="ECO:0007669"/>
    <property type="project" value="TreeGrafter"/>
</dbReference>
<dbReference type="EMBL" id="KB321066">
    <property type="protein sequence ID" value="ELW48264.1"/>
    <property type="molecule type" value="Genomic_DNA"/>
</dbReference>
<organism evidence="4 5">
    <name type="scientific">Tupaia chinensis</name>
    <name type="common">Chinese tree shrew</name>
    <name type="synonym">Tupaia belangeri chinensis</name>
    <dbReference type="NCBI Taxonomy" id="246437"/>
    <lineage>
        <taxon>Eukaryota</taxon>
        <taxon>Metazoa</taxon>
        <taxon>Chordata</taxon>
        <taxon>Craniata</taxon>
        <taxon>Vertebrata</taxon>
        <taxon>Euteleostomi</taxon>
        <taxon>Mammalia</taxon>
        <taxon>Eutheria</taxon>
        <taxon>Euarchontoglires</taxon>
        <taxon>Scandentia</taxon>
        <taxon>Tupaiidae</taxon>
        <taxon>Tupaia</taxon>
    </lineage>
</organism>
<reference evidence="5" key="2">
    <citation type="journal article" date="2013" name="Nat. Commun.">
        <title>Genome of the Chinese tree shrew.</title>
        <authorList>
            <person name="Fan Y."/>
            <person name="Huang Z.Y."/>
            <person name="Cao C.C."/>
            <person name="Chen C.S."/>
            <person name="Chen Y.X."/>
            <person name="Fan D.D."/>
            <person name="He J."/>
            <person name="Hou H.L."/>
            <person name="Hu L."/>
            <person name="Hu X.T."/>
            <person name="Jiang X.T."/>
            <person name="Lai R."/>
            <person name="Lang Y.S."/>
            <person name="Liang B."/>
            <person name="Liao S.G."/>
            <person name="Mu D."/>
            <person name="Ma Y.Y."/>
            <person name="Niu Y.Y."/>
            <person name="Sun X.Q."/>
            <person name="Xia J.Q."/>
            <person name="Xiao J."/>
            <person name="Xiong Z.Q."/>
            <person name="Xu L."/>
            <person name="Yang L."/>
            <person name="Zhang Y."/>
            <person name="Zhao W."/>
            <person name="Zhao X.D."/>
            <person name="Zheng Y.T."/>
            <person name="Zhou J.M."/>
            <person name="Zhu Y.B."/>
            <person name="Zhang G.J."/>
            <person name="Wang J."/>
            <person name="Yao Y.G."/>
        </authorList>
    </citation>
    <scope>NUCLEOTIDE SEQUENCE [LARGE SCALE GENOMIC DNA]</scope>
</reference>
<dbReference type="SMART" id="SM00271">
    <property type="entry name" value="DnaJ"/>
    <property type="match status" value="1"/>
</dbReference>
<reference evidence="5" key="1">
    <citation type="submission" date="2012-07" db="EMBL/GenBank/DDBJ databases">
        <title>Genome of the Chinese tree shrew, a rising model animal genetically related to primates.</title>
        <authorList>
            <person name="Zhang G."/>
            <person name="Fan Y."/>
            <person name="Yao Y."/>
            <person name="Huang Z."/>
        </authorList>
    </citation>
    <scope>NUCLEOTIDE SEQUENCE [LARGE SCALE GENOMIC DNA]</scope>
</reference>
<evidence type="ECO:0000256" key="2">
    <source>
        <dbReference type="ARBA" id="ARBA00022468"/>
    </source>
</evidence>
<dbReference type="GO" id="GO:2000641">
    <property type="term" value="P:regulation of early endosome to late endosome transport"/>
    <property type="evidence" value="ECO:0007669"/>
    <property type="project" value="InterPro"/>
</dbReference>
<keyword evidence="5" id="KW-1185">Reference proteome</keyword>
<dbReference type="PROSITE" id="PS50076">
    <property type="entry name" value="DNAJ_2"/>
    <property type="match status" value="1"/>
</dbReference>
<dbReference type="CDD" id="cd06257">
    <property type="entry name" value="DnaJ"/>
    <property type="match status" value="1"/>
</dbReference>
<proteinExistence type="inferred from homology"/>
<dbReference type="GO" id="GO:0010008">
    <property type="term" value="C:endosome membrane"/>
    <property type="evidence" value="ECO:0007669"/>
    <property type="project" value="TreeGrafter"/>
</dbReference>
<name>L9JD59_TUPCH</name>
<protein>
    <submittedName>
        <fullName evidence="4">DnaJ like protein subfamily C member 13</fullName>
    </submittedName>
</protein>
<dbReference type="GO" id="GO:0007032">
    <property type="term" value="P:endosome organization"/>
    <property type="evidence" value="ECO:0007669"/>
    <property type="project" value="InterPro"/>
</dbReference>
<dbReference type="PANTHER" id="PTHR36983:SF2">
    <property type="entry name" value="DNAJ HOMOLOG SUBFAMILY C MEMBER 13"/>
    <property type="match status" value="1"/>
</dbReference>
<dbReference type="SUPFAM" id="SSF48371">
    <property type="entry name" value="ARM repeat"/>
    <property type="match status" value="1"/>
</dbReference>
<keyword evidence="2" id="KW-0343">GTPase activation</keyword>
<dbReference type="InterPro" id="IPR018203">
    <property type="entry name" value="GDP_dissociation_inhibitor"/>
</dbReference>
<dbReference type="GO" id="GO:0005096">
    <property type="term" value="F:GTPase activator activity"/>
    <property type="evidence" value="ECO:0007669"/>
    <property type="project" value="UniProtKB-KW"/>
</dbReference>
<dbReference type="InterPro" id="IPR036869">
    <property type="entry name" value="J_dom_sf"/>
</dbReference>
<dbReference type="Pfam" id="PF00226">
    <property type="entry name" value="DnaJ"/>
    <property type="match status" value="1"/>
</dbReference>
<dbReference type="GO" id="GO:0007264">
    <property type="term" value="P:small GTPase-mediated signal transduction"/>
    <property type="evidence" value="ECO:0007669"/>
    <property type="project" value="InterPro"/>
</dbReference>
<comment type="similarity">
    <text evidence="1">Belongs to the Rab GDI family.</text>
</comment>
<dbReference type="Pfam" id="PF00996">
    <property type="entry name" value="GDI"/>
    <property type="match status" value="1"/>
</dbReference>
<dbReference type="InterPro" id="IPR045802">
    <property type="entry name" value="GRV2/DNAJC13_N"/>
</dbReference>
<sequence length="1233" mass="140055">MNIIRENKDLACFYTTKHSWRGKYKRVFSVGTHAITTYNPNTLEVTNQWPYGDICSVSPVGKGQGTEFNLTFRKGSGKKSETLKFSTEHRTELLTEALRYNCYKHHWSDTRKPVILEVTPGGFDQINPATNRVLCSYDYRNIEGFVDLSDYQGGFCILYGGFSRLHLFASEQREEIIKSAIDHAGNYIGISLRIRKDPLEFEQYLNLRFGKYSTDESITSLAEFIVQKISPRHSVFALVCDPDNPQLFTIEFIKGQIRKYSSTERDSLLASLLDGVRASGNRDVCVKMTSTHKGQRWGLLSMPVDEEVESLHLRFLATPPNGSFADSVFRFNANISYSGVLHAVTQDGLFSENKEKLINNAITALLSQEGDVVASNAELESQFQAVRRLVASKAGFLAFTQLPKFRERLGVKVVKALKRSNNGVTHAAVDMLCALMCPMHDDYDLRQEQLNKASLLSSKKFLENLLEKFNSHVDHGTGALVISSLLDFLTFALCAPYSETTEGQQFDMLLEMVASNGRTLFKLFQPPGLLSYLDSSDPVPEKDADRMHVRDNVKIAMDQYGKFTKVPEWQRLAGKAAKEVEKFAKEKVDLVLMHWRDRMGIAQKENVNQKPVVLRKRRQRIKIEANWDLFYYRYEFFNELYHRFLLTPKVNMKCLCLQALAIVYGRCHEEIGPFTDTRYIIGMLERCTDKLERDRLILFLNKLILNKKNVKDLMDSNGVRILVDLLTLAHLHVSRATVPLQLLLTFDPTLVEKVAVLLCHVMQDNPQLPRLYLSGVFFFIMMYTGSNVLPIARTDEYLDQPCCETIIKIKLYSETLARYGKSSYLYPLAGLGELPQGFARLNAIYGSTYMLNEPAEETVVQNVKPEGEIVAFKQLIYDSSYVKDQTEKVKLLKDTLDAWKKEVEKKPPTMSIDDAYEVLNLPQGQGPHDESKIRKAYFRLAQKYHPDKNPEGRSILFNRHKEDLQPYKYAGYPMLIRTITMETSDDLLFSKESPLLPAAAELAFHTVNCSALNAEELRRESGIEVLQEAFSRCVAVLNRSSKPSDMSVQSIPRVAALGVECVSSFAVDFWLQTHLFQAGILWHLLGYLFSYDYTLEESGIQKNEETNQQEVANSLAKLSVCALSRLGGYLPEEQATPENPTIRKSLAGLLTPYVARKLAVVSATEVPKAFAASLLDYIGSQAQYLHTFMAITHAAKVESEQHGDRLPRVEMALEALRNVIKYNPDLMYKQPFR</sequence>
<evidence type="ECO:0000256" key="1">
    <source>
        <dbReference type="ARBA" id="ARBA00005593"/>
    </source>
</evidence>
<evidence type="ECO:0000313" key="4">
    <source>
        <dbReference type="EMBL" id="ELW48264.1"/>
    </source>
</evidence>
<dbReference type="PRINTS" id="PR00891">
    <property type="entry name" value="RABGDIREP"/>
</dbReference>
<dbReference type="Gene3D" id="1.10.287.110">
    <property type="entry name" value="DnaJ domain"/>
    <property type="match status" value="1"/>
</dbReference>
<dbReference type="Gene3D" id="3.50.50.60">
    <property type="entry name" value="FAD/NAD(P)-binding domain"/>
    <property type="match status" value="1"/>
</dbReference>
<dbReference type="FunCoup" id="L9JD59">
    <property type="interactions" value="2986"/>
</dbReference>
<dbReference type="GO" id="GO:0005092">
    <property type="term" value="F:GDP-dissociation inhibitor activity"/>
    <property type="evidence" value="ECO:0007669"/>
    <property type="project" value="InterPro"/>
</dbReference>
<dbReference type="InterPro" id="IPR044978">
    <property type="entry name" value="GRV2/DNAJC13"/>
</dbReference>
<dbReference type="Pfam" id="PF19432">
    <property type="entry name" value="RME-8_N"/>
    <property type="match status" value="2"/>
</dbReference>
<dbReference type="STRING" id="246437.L9JD59"/>
<dbReference type="Proteomes" id="UP000011518">
    <property type="component" value="Unassembled WGS sequence"/>
</dbReference>
<gene>
    <name evidence="4" type="ORF">TREES_T100001949</name>
</gene>
<dbReference type="InterPro" id="IPR016024">
    <property type="entry name" value="ARM-type_fold"/>
</dbReference>
<evidence type="ECO:0000313" key="5">
    <source>
        <dbReference type="Proteomes" id="UP000011518"/>
    </source>
</evidence>
<dbReference type="InParanoid" id="L9JD59"/>
<dbReference type="PANTHER" id="PTHR36983">
    <property type="entry name" value="DNAJ HOMOLOG SUBFAMILY C MEMBER 13"/>
    <property type="match status" value="1"/>
</dbReference>